<dbReference type="SUPFAM" id="SSF57756">
    <property type="entry name" value="Retrovirus zinc finger-like domains"/>
    <property type="match status" value="1"/>
</dbReference>
<dbReference type="GO" id="GO:0008270">
    <property type="term" value="F:zinc ion binding"/>
    <property type="evidence" value="ECO:0007669"/>
    <property type="project" value="InterPro"/>
</dbReference>
<dbReference type="Proteomes" id="UP001152795">
    <property type="component" value="Unassembled WGS sequence"/>
</dbReference>
<organism evidence="1 2">
    <name type="scientific">Paramuricea clavata</name>
    <name type="common">Red gorgonian</name>
    <name type="synonym">Violescent sea-whip</name>
    <dbReference type="NCBI Taxonomy" id="317549"/>
    <lineage>
        <taxon>Eukaryota</taxon>
        <taxon>Metazoa</taxon>
        <taxon>Cnidaria</taxon>
        <taxon>Anthozoa</taxon>
        <taxon>Octocorallia</taxon>
        <taxon>Malacalcyonacea</taxon>
        <taxon>Plexauridae</taxon>
        <taxon>Paramuricea</taxon>
    </lineage>
</organism>
<proteinExistence type="predicted"/>
<dbReference type="GO" id="GO:0003676">
    <property type="term" value="F:nucleic acid binding"/>
    <property type="evidence" value="ECO:0007669"/>
    <property type="project" value="InterPro"/>
</dbReference>
<dbReference type="EMBL" id="CACRXK020017195">
    <property type="protein sequence ID" value="CAB4030869.1"/>
    <property type="molecule type" value="Genomic_DNA"/>
</dbReference>
<name>A0A7D9JK85_PARCT</name>
<dbReference type="InterPro" id="IPR036875">
    <property type="entry name" value="Znf_CCHC_sf"/>
</dbReference>
<keyword evidence="2" id="KW-1185">Reference proteome</keyword>
<reference evidence="1" key="1">
    <citation type="submission" date="2020-04" db="EMBL/GenBank/DDBJ databases">
        <authorList>
            <person name="Alioto T."/>
            <person name="Alioto T."/>
            <person name="Gomez Garrido J."/>
        </authorList>
    </citation>
    <scope>NUCLEOTIDE SEQUENCE</scope>
    <source>
        <strain evidence="1">A484AB</strain>
    </source>
</reference>
<comment type="caution">
    <text evidence="1">The sequence shown here is derived from an EMBL/GenBank/DDBJ whole genome shotgun (WGS) entry which is preliminary data.</text>
</comment>
<gene>
    <name evidence="1" type="ORF">PACLA_8A012250</name>
</gene>
<evidence type="ECO:0000313" key="2">
    <source>
        <dbReference type="Proteomes" id="UP001152795"/>
    </source>
</evidence>
<dbReference type="AlphaFoldDB" id="A0A7D9JK85"/>
<accession>A0A7D9JK85</accession>
<dbReference type="OrthoDB" id="5989220at2759"/>
<dbReference type="Gene3D" id="4.10.60.10">
    <property type="entry name" value="Zinc finger, CCHC-type"/>
    <property type="match status" value="1"/>
</dbReference>
<evidence type="ECO:0000313" key="1">
    <source>
        <dbReference type="EMBL" id="CAB4030869.1"/>
    </source>
</evidence>
<sequence>MAEVDEQFPVEVPPEPMALDAQGQVQPAPLQAAINQDIPVPDNNDLETLKAEFKALRQSVDAFTKATVANVIKIMTYASRPLSEFNKFEALDMVENLNNVSQEQKHAKHAYHPMVYQTLRGKMSVSTEQFRSLLLRLLGDKDHERIFDIVAKVEKRFQSRSRDIPQGSNVNTPNRLFPYRRNVGRCFYCQRFGHFQAQCILKKRDEETRRRTPQVSDASSSQAK</sequence>
<protein>
    <submittedName>
        <fullName evidence="1">Gliding motility regulatory -like</fullName>
    </submittedName>
</protein>